<dbReference type="Proteomes" id="UP000095431">
    <property type="component" value="Unassembled WGS sequence"/>
</dbReference>
<feature type="domain" description="Nitroreductase" evidence="3">
    <location>
        <begin position="8"/>
        <end position="158"/>
    </location>
</feature>
<dbReference type="EC" id="1.-.-.-" evidence="4"/>
<accession>A0A174ETU0</accession>
<dbReference type="EMBL" id="CYZN01000019">
    <property type="protein sequence ID" value="CUO39929.1"/>
    <property type="molecule type" value="Genomic_DNA"/>
</dbReference>
<dbReference type="SUPFAM" id="SSF55469">
    <property type="entry name" value="FMN-dependent nitroreductase-like"/>
    <property type="match status" value="1"/>
</dbReference>
<comment type="similarity">
    <text evidence="1">Belongs to the nitroreductase family.</text>
</comment>
<gene>
    <name evidence="4" type="primary">yodC</name>
    <name evidence="4" type="ORF">ERS852478_02690</name>
</gene>
<dbReference type="InterPro" id="IPR000415">
    <property type="entry name" value="Nitroreductase-like"/>
</dbReference>
<proteinExistence type="inferred from homology"/>
<name>A0A174ETU0_9FIRM</name>
<reference evidence="4 5" key="1">
    <citation type="submission" date="2015-09" db="EMBL/GenBank/DDBJ databases">
        <authorList>
            <consortium name="Pathogen Informatics"/>
        </authorList>
    </citation>
    <scope>NUCLEOTIDE SEQUENCE [LARGE SCALE GENOMIC DNA]</scope>
    <source>
        <strain evidence="4 5">2789STDY5834863</strain>
    </source>
</reference>
<dbReference type="AlphaFoldDB" id="A0A174ETU0"/>
<evidence type="ECO:0000313" key="5">
    <source>
        <dbReference type="Proteomes" id="UP000095431"/>
    </source>
</evidence>
<evidence type="ECO:0000256" key="2">
    <source>
        <dbReference type="ARBA" id="ARBA00023002"/>
    </source>
</evidence>
<dbReference type="RefSeq" id="WP_055200838.1">
    <property type="nucleotide sequence ID" value="NZ_CYZN01000019.1"/>
</dbReference>
<organism evidence="4 5">
    <name type="scientific">Blautia wexlerae</name>
    <dbReference type="NCBI Taxonomy" id="418240"/>
    <lineage>
        <taxon>Bacteria</taxon>
        <taxon>Bacillati</taxon>
        <taxon>Bacillota</taxon>
        <taxon>Clostridia</taxon>
        <taxon>Lachnospirales</taxon>
        <taxon>Lachnospiraceae</taxon>
        <taxon>Blautia</taxon>
    </lineage>
</organism>
<protein>
    <submittedName>
        <fullName evidence="4">Putative NAD(P)H nitroreductase yodC</fullName>
        <ecNumber evidence="4">1.-.-.-</ecNumber>
    </submittedName>
</protein>
<dbReference type="GO" id="GO:0016491">
    <property type="term" value="F:oxidoreductase activity"/>
    <property type="evidence" value="ECO:0007669"/>
    <property type="project" value="UniProtKB-KW"/>
</dbReference>
<sequence>MMEFQKLIEVRRSIRKYATDKKVTKEELMEMIGAAQEAPSWKNTETGRYYCVLSEEMTERVRRECLPEGNARKAENAVLVVTTFVKDKAGFQNDKTADNELGNGWGCYDLGLKNENFVLKAAELGYGTLIMGLRDGEQLRKVLDIPEEETVVAVIAVGVAAEEPKRPRRKGLDEIVKVY</sequence>
<evidence type="ECO:0000256" key="1">
    <source>
        <dbReference type="ARBA" id="ARBA00007118"/>
    </source>
</evidence>
<dbReference type="InterPro" id="IPR029479">
    <property type="entry name" value="Nitroreductase"/>
</dbReference>
<dbReference type="Pfam" id="PF00881">
    <property type="entry name" value="Nitroreductase"/>
    <property type="match status" value="1"/>
</dbReference>
<evidence type="ECO:0000313" key="4">
    <source>
        <dbReference type="EMBL" id="CUO39929.1"/>
    </source>
</evidence>
<keyword evidence="2 4" id="KW-0560">Oxidoreductase</keyword>
<dbReference type="PANTHER" id="PTHR43673:SF10">
    <property type="entry name" value="NADH DEHYDROGENASE_NAD(P)H NITROREDUCTASE XCC3605-RELATED"/>
    <property type="match status" value="1"/>
</dbReference>
<evidence type="ECO:0000259" key="3">
    <source>
        <dbReference type="Pfam" id="PF00881"/>
    </source>
</evidence>
<dbReference type="Gene3D" id="3.40.109.10">
    <property type="entry name" value="NADH Oxidase"/>
    <property type="match status" value="2"/>
</dbReference>
<dbReference type="PANTHER" id="PTHR43673">
    <property type="entry name" value="NAD(P)H NITROREDUCTASE YDGI-RELATED"/>
    <property type="match status" value="1"/>
</dbReference>